<dbReference type="EMBL" id="UGLJ01000001">
    <property type="protein sequence ID" value="STT86450.1"/>
    <property type="molecule type" value="Genomic_DNA"/>
</dbReference>
<evidence type="ECO:0000259" key="4">
    <source>
        <dbReference type="PROSITE" id="PS01124"/>
    </source>
</evidence>
<dbReference type="Pfam" id="PF12833">
    <property type="entry name" value="HTH_18"/>
    <property type="match status" value="1"/>
</dbReference>
<dbReference type="PANTHER" id="PTHR46796">
    <property type="entry name" value="HTH-TYPE TRANSCRIPTIONAL ACTIVATOR RHAS-RELATED"/>
    <property type="match status" value="1"/>
</dbReference>
<keyword evidence="2" id="KW-0238">DNA-binding</keyword>
<name>A0A377XU35_KLEPN</name>
<evidence type="ECO:0000256" key="1">
    <source>
        <dbReference type="ARBA" id="ARBA00023015"/>
    </source>
</evidence>
<evidence type="ECO:0000256" key="3">
    <source>
        <dbReference type="ARBA" id="ARBA00023163"/>
    </source>
</evidence>
<dbReference type="InterPro" id="IPR009057">
    <property type="entry name" value="Homeodomain-like_sf"/>
</dbReference>
<dbReference type="GO" id="GO:0043565">
    <property type="term" value="F:sequence-specific DNA binding"/>
    <property type="evidence" value="ECO:0007669"/>
    <property type="project" value="InterPro"/>
</dbReference>
<accession>A0A377XU35</accession>
<dbReference type="Proteomes" id="UP000254103">
    <property type="component" value="Unassembled WGS sequence"/>
</dbReference>
<dbReference type="GO" id="GO:0003700">
    <property type="term" value="F:DNA-binding transcription factor activity"/>
    <property type="evidence" value="ECO:0007669"/>
    <property type="project" value="InterPro"/>
</dbReference>
<protein>
    <submittedName>
        <fullName evidence="5">AraC family transcriptional regulator</fullName>
    </submittedName>
</protein>
<organism evidence="5 6">
    <name type="scientific">Klebsiella pneumoniae</name>
    <dbReference type="NCBI Taxonomy" id="573"/>
    <lineage>
        <taxon>Bacteria</taxon>
        <taxon>Pseudomonadati</taxon>
        <taxon>Pseudomonadota</taxon>
        <taxon>Gammaproteobacteria</taxon>
        <taxon>Enterobacterales</taxon>
        <taxon>Enterobacteriaceae</taxon>
        <taxon>Klebsiella/Raoultella group</taxon>
        <taxon>Klebsiella</taxon>
        <taxon>Klebsiella pneumoniae complex</taxon>
    </lineage>
</organism>
<dbReference type="PANTHER" id="PTHR46796:SF2">
    <property type="entry name" value="TRANSCRIPTIONAL REGULATORY PROTEIN"/>
    <property type="match status" value="1"/>
</dbReference>
<keyword evidence="1" id="KW-0805">Transcription regulation</keyword>
<evidence type="ECO:0000313" key="5">
    <source>
        <dbReference type="EMBL" id="STT86450.1"/>
    </source>
</evidence>
<dbReference type="InterPro" id="IPR018060">
    <property type="entry name" value="HTH_AraC"/>
</dbReference>
<reference evidence="5 6" key="1">
    <citation type="submission" date="2018-06" db="EMBL/GenBank/DDBJ databases">
        <authorList>
            <consortium name="Pathogen Informatics"/>
            <person name="Doyle S."/>
        </authorList>
    </citation>
    <scope>NUCLEOTIDE SEQUENCE [LARGE SCALE GENOMIC DNA]</scope>
    <source>
        <strain evidence="5 6">NCTC5052</strain>
    </source>
</reference>
<feature type="domain" description="HTH araC/xylS-type" evidence="4">
    <location>
        <begin position="1"/>
        <end position="53"/>
    </location>
</feature>
<dbReference type="PROSITE" id="PS01124">
    <property type="entry name" value="HTH_ARAC_FAMILY_2"/>
    <property type="match status" value="1"/>
</dbReference>
<evidence type="ECO:0000256" key="2">
    <source>
        <dbReference type="ARBA" id="ARBA00023125"/>
    </source>
</evidence>
<dbReference type="Gene3D" id="1.10.10.60">
    <property type="entry name" value="Homeodomain-like"/>
    <property type="match status" value="1"/>
</dbReference>
<dbReference type="AlphaFoldDB" id="A0A377XU35"/>
<proteinExistence type="predicted"/>
<sequence length="83" mass="9291">MLMAIRLWRAKAFLTHGMPAAEVAIAVGLTDQSHLTRAFTQRYGITPVRYQEAGRQALMRNLIQYSCPTPFYTADNGNDNGCK</sequence>
<dbReference type="SUPFAM" id="SSF46689">
    <property type="entry name" value="Homeodomain-like"/>
    <property type="match status" value="1"/>
</dbReference>
<evidence type="ECO:0000313" key="6">
    <source>
        <dbReference type="Proteomes" id="UP000254103"/>
    </source>
</evidence>
<keyword evidence="3" id="KW-0804">Transcription</keyword>
<gene>
    <name evidence="5" type="ORF">NCTC5052_00012</name>
</gene>
<dbReference type="InterPro" id="IPR050204">
    <property type="entry name" value="AraC_XylS_family_regulators"/>
</dbReference>